<keyword evidence="2" id="KW-1185">Reference proteome</keyword>
<dbReference type="Proteomes" id="UP001164929">
    <property type="component" value="Chromosome 17"/>
</dbReference>
<accession>A0AAD6LHE6</accession>
<sequence length="63" mass="7455">MGRYILFREKIPLTSKLKKNQTKYNHIWKNGPPLPLLFALTKSCMQSNLYSPSWEKRNKTTTL</sequence>
<gene>
    <name evidence="1" type="ORF">NC653_038614</name>
</gene>
<dbReference type="EMBL" id="JAQIZT010000017">
    <property type="protein sequence ID" value="KAJ6960645.1"/>
    <property type="molecule type" value="Genomic_DNA"/>
</dbReference>
<comment type="caution">
    <text evidence="1">The sequence shown here is derived from an EMBL/GenBank/DDBJ whole genome shotgun (WGS) entry which is preliminary data.</text>
</comment>
<evidence type="ECO:0000313" key="1">
    <source>
        <dbReference type="EMBL" id="KAJ6960645.1"/>
    </source>
</evidence>
<dbReference type="AlphaFoldDB" id="A0AAD6LHE6"/>
<proteinExistence type="predicted"/>
<name>A0AAD6LHE6_9ROSI</name>
<reference evidence="1" key="1">
    <citation type="journal article" date="2023" name="Mol. Ecol. Resour.">
        <title>Chromosome-level genome assembly of a triploid poplar Populus alba 'Berolinensis'.</title>
        <authorList>
            <person name="Chen S."/>
            <person name="Yu Y."/>
            <person name="Wang X."/>
            <person name="Wang S."/>
            <person name="Zhang T."/>
            <person name="Zhou Y."/>
            <person name="He R."/>
            <person name="Meng N."/>
            <person name="Wang Y."/>
            <person name="Liu W."/>
            <person name="Liu Z."/>
            <person name="Liu J."/>
            <person name="Guo Q."/>
            <person name="Huang H."/>
            <person name="Sederoff R.R."/>
            <person name="Wang G."/>
            <person name="Qu G."/>
            <person name="Chen S."/>
        </authorList>
    </citation>
    <scope>NUCLEOTIDE SEQUENCE</scope>
    <source>
        <strain evidence="1">SC-2020</strain>
    </source>
</reference>
<protein>
    <submittedName>
        <fullName evidence="1">Uncharacterized protein</fullName>
    </submittedName>
</protein>
<organism evidence="1 2">
    <name type="scientific">Populus alba x Populus x berolinensis</name>
    <dbReference type="NCBI Taxonomy" id="444605"/>
    <lineage>
        <taxon>Eukaryota</taxon>
        <taxon>Viridiplantae</taxon>
        <taxon>Streptophyta</taxon>
        <taxon>Embryophyta</taxon>
        <taxon>Tracheophyta</taxon>
        <taxon>Spermatophyta</taxon>
        <taxon>Magnoliopsida</taxon>
        <taxon>eudicotyledons</taxon>
        <taxon>Gunneridae</taxon>
        <taxon>Pentapetalae</taxon>
        <taxon>rosids</taxon>
        <taxon>fabids</taxon>
        <taxon>Malpighiales</taxon>
        <taxon>Salicaceae</taxon>
        <taxon>Saliceae</taxon>
        <taxon>Populus</taxon>
    </lineage>
</organism>
<evidence type="ECO:0000313" key="2">
    <source>
        <dbReference type="Proteomes" id="UP001164929"/>
    </source>
</evidence>